<dbReference type="InterPro" id="IPR017972">
    <property type="entry name" value="Cyt_P450_CS"/>
</dbReference>
<dbReference type="InterPro" id="IPR002402">
    <property type="entry name" value="Cyt_P450_E_grp-II"/>
</dbReference>
<dbReference type="PRINTS" id="PR01239">
    <property type="entry name" value="EP450IICYP52"/>
</dbReference>
<evidence type="ECO:0000256" key="4">
    <source>
        <dbReference type="ARBA" id="ARBA00022617"/>
    </source>
</evidence>
<name>A0A2T0FK00_9ASCO</name>
<evidence type="ECO:0000256" key="8">
    <source>
        <dbReference type="ARBA" id="ARBA00023002"/>
    </source>
</evidence>
<dbReference type="GO" id="GO:0005506">
    <property type="term" value="F:iron ion binding"/>
    <property type="evidence" value="ECO:0007669"/>
    <property type="project" value="InterPro"/>
</dbReference>
<keyword evidence="11" id="KW-0472">Membrane</keyword>
<dbReference type="RefSeq" id="XP_024665255.1">
    <property type="nucleotide sequence ID" value="XM_024809487.1"/>
</dbReference>
<evidence type="ECO:0000256" key="1">
    <source>
        <dbReference type="ARBA" id="ARBA00001971"/>
    </source>
</evidence>
<dbReference type="GeneID" id="36516678"/>
<evidence type="ECO:0000313" key="14">
    <source>
        <dbReference type="EMBL" id="PRT55310.1"/>
    </source>
</evidence>
<evidence type="ECO:0000256" key="10">
    <source>
        <dbReference type="ARBA" id="ARBA00023033"/>
    </source>
</evidence>
<keyword evidence="8 13" id="KW-0560">Oxidoreductase</keyword>
<keyword evidence="5" id="KW-0812">Transmembrane</keyword>
<proteinExistence type="inferred from homology"/>
<reference evidence="14 15" key="1">
    <citation type="submission" date="2017-04" db="EMBL/GenBank/DDBJ databases">
        <title>Genome sequencing of [Candida] sorbophila.</title>
        <authorList>
            <person name="Ahn J.O."/>
        </authorList>
    </citation>
    <scope>NUCLEOTIDE SEQUENCE [LARGE SCALE GENOMIC DNA]</scope>
    <source>
        <strain evidence="14 15">DS02</strain>
    </source>
</reference>
<evidence type="ECO:0000256" key="5">
    <source>
        <dbReference type="ARBA" id="ARBA00022692"/>
    </source>
</evidence>
<keyword evidence="7" id="KW-1133">Transmembrane helix</keyword>
<dbReference type="CDD" id="cd11063">
    <property type="entry name" value="CYP52"/>
    <property type="match status" value="1"/>
</dbReference>
<evidence type="ECO:0000256" key="3">
    <source>
        <dbReference type="ARBA" id="ARBA00010617"/>
    </source>
</evidence>
<dbReference type="GO" id="GO:0016020">
    <property type="term" value="C:membrane"/>
    <property type="evidence" value="ECO:0007669"/>
    <property type="project" value="UniProtKB-SubCell"/>
</dbReference>
<sequence>MIGIVLLLALVVAMIYDYIYPRYLYPYRARKLGAEPPTEHLSWPFGIPAGFGFLKEARQLRQMETSLEFSHGPTKTVVSQAFGSHIIVTRDPEVIKAMLSTQFADFGLANRYKVLYPLLGDGIFTSDGPHWKSSRTLLRPLFMRERVSNLKMMEHHVQSLFKVIDGWNGQPGNVQTQFRLLTRDTALHFLFGVDMDSLAGVEQYFEIRGGEKISGTELTDAIRVAAGWLGVRAKLMQLYWLASPPQMWKAVKICHAFVDKVIETAKTKDKLEDDAEYSFVADLCQYTSDSKLIRDQAFSIFVAGFGTTSSLMSHLCMHLAATKRWKKLREHVLHDIGTDPSAVTFETLKSCKYLQWCINESLRMHPNVPLNLRRARRDIVLPTGGGVDGKSPLFIPKGRDIVYHVLALHHDFDIWGKDADEYIPERWDNLKVPSWCYIPFNGGPRVCLGQQFALTEAAYVLCRLVQEYDDLIGPGYDAYKFRFSLTIAIEPGVTVKFVRS</sequence>
<evidence type="ECO:0000256" key="2">
    <source>
        <dbReference type="ARBA" id="ARBA00004370"/>
    </source>
</evidence>
<dbReference type="PRINTS" id="PR00464">
    <property type="entry name" value="EP450II"/>
</dbReference>
<keyword evidence="10 13" id="KW-0503">Monooxygenase</keyword>
<evidence type="ECO:0000256" key="13">
    <source>
        <dbReference type="RuleBase" id="RU000461"/>
    </source>
</evidence>
<evidence type="ECO:0008006" key="16">
    <source>
        <dbReference type="Google" id="ProtNLM"/>
    </source>
</evidence>
<keyword evidence="15" id="KW-1185">Reference proteome</keyword>
<dbReference type="InterPro" id="IPR002974">
    <property type="entry name" value="Cyt_P450_E_CYP52_ascomycetes"/>
</dbReference>
<accession>A0A2T0FK00</accession>
<feature type="binding site" description="axial binding residue" evidence="12">
    <location>
        <position position="447"/>
    </location>
    <ligand>
        <name>heme</name>
        <dbReference type="ChEBI" id="CHEBI:30413"/>
    </ligand>
    <ligandPart>
        <name>Fe</name>
        <dbReference type="ChEBI" id="CHEBI:18248"/>
    </ligandPart>
</feature>
<dbReference type="GO" id="GO:0016712">
    <property type="term" value="F:oxidoreductase activity, acting on paired donors, with incorporation or reduction of molecular oxygen, reduced flavin or flavoprotein as one donor, and incorporation of one atom of oxygen"/>
    <property type="evidence" value="ECO:0007669"/>
    <property type="project" value="InterPro"/>
</dbReference>
<evidence type="ECO:0000256" key="6">
    <source>
        <dbReference type="ARBA" id="ARBA00022723"/>
    </source>
</evidence>
<evidence type="ECO:0000256" key="7">
    <source>
        <dbReference type="ARBA" id="ARBA00022989"/>
    </source>
</evidence>
<keyword evidence="6 12" id="KW-0479">Metal-binding</keyword>
<dbReference type="InterPro" id="IPR036396">
    <property type="entry name" value="Cyt_P450_sf"/>
</dbReference>
<dbReference type="GO" id="GO:0020037">
    <property type="term" value="F:heme binding"/>
    <property type="evidence" value="ECO:0007669"/>
    <property type="project" value="InterPro"/>
</dbReference>
<dbReference type="Gene3D" id="1.10.630.10">
    <property type="entry name" value="Cytochrome P450"/>
    <property type="match status" value="1"/>
</dbReference>
<dbReference type="EMBL" id="NDIQ01000021">
    <property type="protein sequence ID" value="PRT55310.1"/>
    <property type="molecule type" value="Genomic_DNA"/>
</dbReference>
<dbReference type="InterPro" id="IPR001128">
    <property type="entry name" value="Cyt_P450"/>
</dbReference>
<comment type="subcellular location">
    <subcellularLocation>
        <location evidence="2">Membrane</location>
    </subcellularLocation>
</comment>
<dbReference type="PANTHER" id="PTHR24287">
    <property type="entry name" value="P450, PUTATIVE (EUROFUNG)-RELATED"/>
    <property type="match status" value="1"/>
</dbReference>
<keyword evidence="9 12" id="KW-0408">Iron</keyword>
<dbReference type="InterPro" id="IPR047146">
    <property type="entry name" value="Cyt_P450_E_CYP52_fungi"/>
</dbReference>
<keyword evidence="4 12" id="KW-0349">Heme</keyword>
<protein>
    <recommendedName>
        <fullName evidence="16">Cytochrome P450 52A13</fullName>
    </recommendedName>
</protein>
<dbReference type="Pfam" id="PF00067">
    <property type="entry name" value="p450"/>
    <property type="match status" value="1"/>
</dbReference>
<evidence type="ECO:0000256" key="11">
    <source>
        <dbReference type="ARBA" id="ARBA00023136"/>
    </source>
</evidence>
<dbReference type="AlphaFoldDB" id="A0A2T0FK00"/>
<dbReference type="OrthoDB" id="1470350at2759"/>
<comment type="similarity">
    <text evidence="3 13">Belongs to the cytochrome P450 family.</text>
</comment>
<evidence type="ECO:0000256" key="12">
    <source>
        <dbReference type="PIRSR" id="PIRSR602402-1"/>
    </source>
</evidence>
<comment type="caution">
    <text evidence="14">The sequence shown here is derived from an EMBL/GenBank/DDBJ whole genome shotgun (WGS) entry which is preliminary data.</text>
</comment>
<dbReference type="PANTHER" id="PTHR24287:SF1">
    <property type="entry name" value="P450, PUTATIVE (EUROFUNG)-RELATED"/>
    <property type="match status" value="1"/>
</dbReference>
<organism evidence="14 15">
    <name type="scientific">Wickerhamiella sorbophila</name>
    <dbReference type="NCBI Taxonomy" id="45607"/>
    <lineage>
        <taxon>Eukaryota</taxon>
        <taxon>Fungi</taxon>
        <taxon>Dikarya</taxon>
        <taxon>Ascomycota</taxon>
        <taxon>Saccharomycotina</taxon>
        <taxon>Dipodascomycetes</taxon>
        <taxon>Dipodascales</taxon>
        <taxon>Trichomonascaceae</taxon>
        <taxon>Wickerhamiella</taxon>
    </lineage>
</organism>
<evidence type="ECO:0000313" key="15">
    <source>
        <dbReference type="Proteomes" id="UP000238350"/>
    </source>
</evidence>
<comment type="cofactor">
    <cofactor evidence="1 12">
        <name>heme</name>
        <dbReference type="ChEBI" id="CHEBI:30413"/>
    </cofactor>
</comment>
<gene>
    <name evidence="14" type="ORF">B9G98_02930</name>
</gene>
<dbReference type="SUPFAM" id="SSF48264">
    <property type="entry name" value="Cytochrome P450"/>
    <property type="match status" value="1"/>
</dbReference>
<dbReference type="PROSITE" id="PS00086">
    <property type="entry name" value="CYTOCHROME_P450"/>
    <property type="match status" value="1"/>
</dbReference>
<dbReference type="Proteomes" id="UP000238350">
    <property type="component" value="Unassembled WGS sequence"/>
</dbReference>
<evidence type="ECO:0000256" key="9">
    <source>
        <dbReference type="ARBA" id="ARBA00023004"/>
    </source>
</evidence>
<dbReference type="STRING" id="45607.A0A2T0FK00"/>
<dbReference type="PRINTS" id="PR00385">
    <property type="entry name" value="P450"/>
</dbReference>